<dbReference type="Gene3D" id="1.25.40.10">
    <property type="entry name" value="Tetratricopeptide repeat domain"/>
    <property type="match status" value="1"/>
</dbReference>
<gene>
    <name evidence="1" type="ORF">GP486_004653</name>
</gene>
<comment type="caution">
    <text evidence="1">The sequence shown here is derived from an EMBL/GenBank/DDBJ whole genome shotgun (WGS) entry which is preliminary data.</text>
</comment>
<evidence type="ECO:0000313" key="2">
    <source>
        <dbReference type="Proteomes" id="UP000750711"/>
    </source>
</evidence>
<organism evidence="1 2">
    <name type="scientific">Trichoglossum hirsutum</name>
    <dbReference type="NCBI Taxonomy" id="265104"/>
    <lineage>
        <taxon>Eukaryota</taxon>
        <taxon>Fungi</taxon>
        <taxon>Dikarya</taxon>
        <taxon>Ascomycota</taxon>
        <taxon>Pezizomycotina</taxon>
        <taxon>Geoglossomycetes</taxon>
        <taxon>Geoglossales</taxon>
        <taxon>Geoglossaceae</taxon>
        <taxon>Trichoglossum</taxon>
    </lineage>
</organism>
<name>A0A9P8RNR7_9PEZI</name>
<dbReference type="Proteomes" id="UP000750711">
    <property type="component" value="Unassembled WGS sequence"/>
</dbReference>
<proteinExistence type="predicted"/>
<dbReference type="InterPro" id="IPR011990">
    <property type="entry name" value="TPR-like_helical_dom_sf"/>
</dbReference>
<dbReference type="EMBL" id="JAGHQM010000765">
    <property type="protein sequence ID" value="KAH0558704.1"/>
    <property type="molecule type" value="Genomic_DNA"/>
</dbReference>
<protein>
    <submittedName>
        <fullName evidence="1">Uncharacterized protein</fullName>
    </submittedName>
</protein>
<reference evidence="1" key="1">
    <citation type="submission" date="2021-03" db="EMBL/GenBank/DDBJ databases">
        <title>Comparative genomics and phylogenomic investigation of the class Geoglossomycetes provide insights into ecological specialization and systematics.</title>
        <authorList>
            <person name="Melie T."/>
            <person name="Pirro S."/>
            <person name="Miller A.N."/>
            <person name="Quandt A."/>
        </authorList>
    </citation>
    <scope>NUCLEOTIDE SEQUENCE</scope>
    <source>
        <strain evidence="1">CAQ_001_2017</strain>
    </source>
</reference>
<dbReference type="AlphaFoldDB" id="A0A9P8RNR7"/>
<keyword evidence="2" id="KW-1185">Reference proteome</keyword>
<evidence type="ECO:0000313" key="1">
    <source>
        <dbReference type="EMBL" id="KAH0558704.1"/>
    </source>
</evidence>
<sequence length="252" mass="28937">MRQSELRSRYFFTCSCTKCQGTGPRREDRLFCPKCSAESVVGRTCSACGASDLIDYSNVESLLFDMLERGKEALDSDNVIKPLRNSLAILRETQVWPITRQPLPSIIYSLAVHYLALQQWTLSLRYMLKLYFDVDPLLLPQPWHPERVKHNLQLAMLVFQLADLSGKDDPSAKELERHGLEYGVILWGLLYEMEANVDKSHGKESRFAKMVRFKFEELKADIAKGGTRMLKNLNQSALDTEWAKMRKIAELS</sequence>
<accession>A0A9P8RNR7</accession>